<gene>
    <name evidence="12 15" type="primary">dnaG</name>
    <name evidence="15" type="ORF">KUL25_10780</name>
</gene>
<dbReference type="InterPro" id="IPR013264">
    <property type="entry name" value="DNAG_N"/>
</dbReference>
<dbReference type="NCBIfam" id="TIGR01391">
    <property type="entry name" value="dnaG"/>
    <property type="match status" value="1"/>
</dbReference>
<dbReference type="GO" id="GO:0005737">
    <property type="term" value="C:cytoplasm"/>
    <property type="evidence" value="ECO:0007669"/>
    <property type="project" value="TreeGrafter"/>
</dbReference>
<dbReference type="Gene3D" id="3.90.580.10">
    <property type="entry name" value="Zinc finger, CHC2-type domain"/>
    <property type="match status" value="1"/>
</dbReference>
<keyword evidence="7 12" id="KW-0863">Zinc-finger</keyword>
<keyword evidence="10 12" id="KW-0238">DNA-binding</keyword>
<dbReference type="GO" id="GO:0008270">
    <property type="term" value="F:zinc ion binding"/>
    <property type="evidence" value="ECO:0007669"/>
    <property type="project" value="UniProtKB-UniRule"/>
</dbReference>
<accession>A0A975TRS0</accession>
<dbReference type="SUPFAM" id="SSF56731">
    <property type="entry name" value="DNA primase core"/>
    <property type="match status" value="1"/>
</dbReference>
<evidence type="ECO:0000256" key="3">
    <source>
        <dbReference type="ARBA" id="ARBA00022679"/>
    </source>
</evidence>
<keyword evidence="9" id="KW-0460">Magnesium</keyword>
<dbReference type="CDD" id="cd03364">
    <property type="entry name" value="TOPRIM_DnaG_primases"/>
    <property type="match status" value="1"/>
</dbReference>
<dbReference type="Pfam" id="PF13662">
    <property type="entry name" value="Toprim_4"/>
    <property type="match status" value="1"/>
</dbReference>
<evidence type="ECO:0000256" key="13">
    <source>
        <dbReference type="SAM" id="MobiDB-lite"/>
    </source>
</evidence>
<dbReference type="Gene3D" id="3.40.1360.10">
    <property type="match status" value="1"/>
</dbReference>
<evidence type="ECO:0000256" key="1">
    <source>
        <dbReference type="ARBA" id="ARBA00022478"/>
    </source>
</evidence>
<evidence type="ECO:0000256" key="11">
    <source>
        <dbReference type="ARBA" id="ARBA00023163"/>
    </source>
</evidence>
<comment type="catalytic activity">
    <reaction evidence="12">
        <text>ssDNA + n NTP = ssDNA/pppN(pN)n-1 hybrid + (n-1) diphosphate.</text>
        <dbReference type="EC" id="2.7.7.101"/>
    </reaction>
</comment>
<keyword evidence="16" id="KW-1185">Reference proteome</keyword>
<keyword evidence="5 12" id="KW-0235">DNA replication</keyword>
<dbReference type="SMART" id="SM00400">
    <property type="entry name" value="ZnF_CHCC"/>
    <property type="match status" value="1"/>
</dbReference>
<evidence type="ECO:0000313" key="15">
    <source>
        <dbReference type="EMBL" id="QXL85982.1"/>
    </source>
</evidence>
<name>A0A975TRS0_9RHOB</name>
<keyword evidence="1 12" id="KW-0240">DNA-directed RNA polymerase</keyword>
<reference evidence="15 16" key="1">
    <citation type="submission" date="2021-07" db="EMBL/GenBank/DDBJ databases">
        <title>Karlodiniumbacter phycospheric gen. nov., sp. nov., a phycosphere bacterium isolated from karlodinium veneficum.</title>
        <authorList>
            <person name="Peng Y."/>
            <person name="Jiang L."/>
            <person name="Lee J."/>
        </authorList>
    </citation>
    <scope>NUCLEOTIDE SEQUENCE</scope>
    <source>
        <strain evidence="15 16">N5</strain>
    </source>
</reference>
<comment type="function">
    <text evidence="12">RNA polymerase that catalyzes the synthesis of short RNA molecules used as primers for DNA polymerase during DNA replication.</text>
</comment>
<dbReference type="InterPro" id="IPR006295">
    <property type="entry name" value="DNA_primase_DnaG"/>
</dbReference>
<dbReference type="GO" id="GO:0003899">
    <property type="term" value="F:DNA-directed RNA polymerase activity"/>
    <property type="evidence" value="ECO:0007669"/>
    <property type="project" value="UniProtKB-UniRule"/>
</dbReference>
<keyword evidence="4 12" id="KW-0548">Nucleotidyltransferase</keyword>
<proteinExistence type="inferred from homology"/>
<feature type="region of interest" description="Disordered" evidence="13">
    <location>
        <begin position="429"/>
        <end position="448"/>
    </location>
</feature>
<evidence type="ECO:0000256" key="5">
    <source>
        <dbReference type="ARBA" id="ARBA00022705"/>
    </source>
</evidence>
<dbReference type="Proteomes" id="UP000693972">
    <property type="component" value="Unassembled WGS sequence"/>
</dbReference>
<comment type="domain">
    <text evidence="12">Contains an N-terminal zinc-binding domain, a central core domain that contains the primase activity, and a C-terminal DnaB-binding domain.</text>
</comment>
<dbReference type="EC" id="2.7.7.101" evidence="12"/>
<keyword evidence="11 12" id="KW-0804">Transcription</keyword>
<evidence type="ECO:0000256" key="6">
    <source>
        <dbReference type="ARBA" id="ARBA00022723"/>
    </source>
</evidence>
<comment type="subunit">
    <text evidence="12">Monomer. Interacts with DnaB.</text>
</comment>
<dbReference type="Pfam" id="PF01807">
    <property type="entry name" value="Zn_ribbon_DnaG"/>
    <property type="match status" value="1"/>
</dbReference>
<dbReference type="InterPro" id="IPR030846">
    <property type="entry name" value="DnaG_bac"/>
</dbReference>
<evidence type="ECO:0000256" key="10">
    <source>
        <dbReference type="ARBA" id="ARBA00023125"/>
    </source>
</evidence>
<dbReference type="FunFam" id="3.40.1360.10:FF:000002">
    <property type="entry name" value="DNA primase"/>
    <property type="match status" value="1"/>
</dbReference>
<dbReference type="InterPro" id="IPR050219">
    <property type="entry name" value="DnaG_primase"/>
</dbReference>
<dbReference type="PROSITE" id="PS50880">
    <property type="entry name" value="TOPRIM"/>
    <property type="match status" value="1"/>
</dbReference>
<comment type="cofactor">
    <cofactor evidence="12">
        <name>Zn(2+)</name>
        <dbReference type="ChEBI" id="CHEBI:29105"/>
    </cofactor>
    <text evidence="12">Binds 1 zinc ion per monomer.</text>
</comment>
<keyword evidence="6 12" id="KW-0479">Metal-binding</keyword>
<evidence type="ECO:0000259" key="14">
    <source>
        <dbReference type="PROSITE" id="PS50880"/>
    </source>
</evidence>
<evidence type="ECO:0000256" key="8">
    <source>
        <dbReference type="ARBA" id="ARBA00022833"/>
    </source>
</evidence>
<dbReference type="AlphaFoldDB" id="A0A975TRS0"/>
<comment type="similarity">
    <text evidence="12">Belongs to the DnaG primase family.</text>
</comment>
<feature type="zinc finger region" description="CHC2-type" evidence="12">
    <location>
        <begin position="43"/>
        <end position="67"/>
    </location>
</feature>
<dbReference type="GO" id="GO:0000428">
    <property type="term" value="C:DNA-directed RNA polymerase complex"/>
    <property type="evidence" value="ECO:0007669"/>
    <property type="project" value="UniProtKB-KW"/>
</dbReference>
<evidence type="ECO:0000256" key="9">
    <source>
        <dbReference type="ARBA" id="ARBA00022842"/>
    </source>
</evidence>
<sequence>MSLPPGFLDELRTRTSIAQVVGRKVMWDNRKSNQGKGDMWAPCPFHQEKSASFHVDDRKGFYYCFGCQAKGDMFKFVQETENVGFMEAVQILAAEAGMPMPERDPMAQEKADKNAELAKVTEAAVQHFRLQLKTQAAAEARAYLEARGMDAATLDRFEIGFAPNARQGIHQALVGKGMRAEDVTLAGLSTKPDDGGAPYDAFRDRIIFPIRDARGRCIGFGGRAMAADARAKYLNSRETPLFDKGRALYNHGPAREAAGKGQPLIVAEGYMDVIALVKAGFGAAVAPLGTAITEDQLRLMWRITDEPIIALDGDTAGLRAAMRLVDLALPLLEGGKSLRFVVLPEGQDPDDLIRAQGPAAMQALLDKAEPMVTLLWRRETEGQVFDSPERRAALDGRLRATLQRITDQGLRRHYADAIAELRRALFRPASQPWQPGGGRGKWQPKGKWKGRGFAEAQAPLAATRARVGALNGETLRTGLIVATCIRFPDLIDLFEPQLDRLPPRDPDHARLVAHLLRTATRDAATLLDEINASPLAPALESLLGLSHLAITPFLIGNGDAVRAEECLEEEFTKLAAARAIEEEMAEARHDMADVPDEGDPALAYRMKEALRSKHAAQNPKGEENAEQFGETTQARSAFHQLLSTAGQGKKKGM</sequence>
<dbReference type="Gene3D" id="3.90.980.10">
    <property type="entry name" value="DNA primase, catalytic core, N-terminal domain"/>
    <property type="match status" value="1"/>
</dbReference>
<dbReference type="SUPFAM" id="SSF57783">
    <property type="entry name" value="Zinc beta-ribbon"/>
    <property type="match status" value="1"/>
</dbReference>
<dbReference type="EMBL" id="CP078073">
    <property type="protein sequence ID" value="QXL85982.1"/>
    <property type="molecule type" value="Genomic_DNA"/>
</dbReference>
<evidence type="ECO:0000256" key="4">
    <source>
        <dbReference type="ARBA" id="ARBA00022695"/>
    </source>
</evidence>
<dbReference type="RefSeq" id="WP_257892949.1">
    <property type="nucleotide sequence ID" value="NZ_JAIMBW010000001.1"/>
</dbReference>
<feature type="region of interest" description="Disordered" evidence="13">
    <location>
        <begin position="611"/>
        <end position="633"/>
    </location>
</feature>
<dbReference type="EMBL" id="JAIMBW010000001">
    <property type="protein sequence ID" value="MBY4893249.1"/>
    <property type="molecule type" value="Genomic_DNA"/>
</dbReference>
<evidence type="ECO:0000256" key="12">
    <source>
        <dbReference type="HAMAP-Rule" id="MF_00974"/>
    </source>
</evidence>
<dbReference type="HAMAP" id="MF_00974">
    <property type="entry name" value="DNA_primase_DnaG"/>
    <property type="match status" value="1"/>
</dbReference>
<organism evidence="15">
    <name type="scientific">Gymnodinialimonas phycosphaerae</name>
    <dbReference type="NCBI Taxonomy" id="2841589"/>
    <lineage>
        <taxon>Bacteria</taxon>
        <taxon>Pseudomonadati</taxon>
        <taxon>Pseudomonadota</taxon>
        <taxon>Alphaproteobacteria</taxon>
        <taxon>Rhodobacterales</taxon>
        <taxon>Paracoccaceae</taxon>
        <taxon>Gymnodinialimonas</taxon>
    </lineage>
</organism>
<evidence type="ECO:0000256" key="7">
    <source>
        <dbReference type="ARBA" id="ARBA00022771"/>
    </source>
</evidence>
<dbReference type="InterPro" id="IPR002694">
    <property type="entry name" value="Znf_CHC2"/>
</dbReference>
<dbReference type="GO" id="GO:1990077">
    <property type="term" value="C:primosome complex"/>
    <property type="evidence" value="ECO:0007669"/>
    <property type="project" value="UniProtKB-KW"/>
</dbReference>
<keyword evidence="2 12" id="KW-0639">Primosome</keyword>
<dbReference type="PANTHER" id="PTHR30313:SF2">
    <property type="entry name" value="DNA PRIMASE"/>
    <property type="match status" value="1"/>
</dbReference>
<evidence type="ECO:0000313" key="16">
    <source>
        <dbReference type="Proteomes" id="UP000693972"/>
    </source>
</evidence>
<evidence type="ECO:0000256" key="2">
    <source>
        <dbReference type="ARBA" id="ARBA00022515"/>
    </source>
</evidence>
<protein>
    <recommendedName>
        <fullName evidence="12">DNA primase</fullName>
        <ecNumber evidence="12">2.7.7.101</ecNumber>
    </recommendedName>
</protein>
<dbReference type="InterPro" id="IPR034151">
    <property type="entry name" value="TOPRIM_DnaG_bac"/>
</dbReference>
<feature type="domain" description="Toprim" evidence="14">
    <location>
        <begin position="262"/>
        <end position="344"/>
    </location>
</feature>
<keyword evidence="8 12" id="KW-0862">Zinc</keyword>
<dbReference type="Pfam" id="PF08275">
    <property type="entry name" value="DNAG_N"/>
    <property type="match status" value="1"/>
</dbReference>
<dbReference type="InterPro" id="IPR036977">
    <property type="entry name" value="DNA_primase_Znf_CHC2"/>
</dbReference>
<keyword evidence="3 12" id="KW-0808">Transferase</keyword>
<dbReference type="InterPro" id="IPR006171">
    <property type="entry name" value="TOPRIM_dom"/>
</dbReference>
<dbReference type="GO" id="GO:0003677">
    <property type="term" value="F:DNA binding"/>
    <property type="evidence" value="ECO:0007669"/>
    <property type="project" value="UniProtKB-KW"/>
</dbReference>
<dbReference type="InterPro" id="IPR037068">
    <property type="entry name" value="DNA_primase_core_N_sf"/>
</dbReference>
<dbReference type="PANTHER" id="PTHR30313">
    <property type="entry name" value="DNA PRIMASE"/>
    <property type="match status" value="1"/>
</dbReference>
<dbReference type="SMART" id="SM00493">
    <property type="entry name" value="TOPRIM"/>
    <property type="match status" value="1"/>
</dbReference>
<dbReference type="GO" id="GO:0006269">
    <property type="term" value="P:DNA replication, synthesis of primer"/>
    <property type="evidence" value="ECO:0007669"/>
    <property type="project" value="UniProtKB-UniRule"/>
</dbReference>